<evidence type="ECO:0000256" key="1">
    <source>
        <dbReference type="ARBA" id="ARBA00022614"/>
    </source>
</evidence>
<dbReference type="InterPro" id="IPR032675">
    <property type="entry name" value="LRR_dom_sf"/>
</dbReference>
<dbReference type="PROSITE" id="PS51450">
    <property type="entry name" value="LRR"/>
    <property type="match status" value="1"/>
</dbReference>
<evidence type="ECO:0000313" key="4">
    <source>
        <dbReference type="EMBL" id="GJM61875.1"/>
    </source>
</evidence>
<evidence type="ECO:0000256" key="2">
    <source>
        <dbReference type="ARBA" id="ARBA00022737"/>
    </source>
</evidence>
<proteinExistence type="predicted"/>
<keyword evidence="3" id="KW-0732">Signal</keyword>
<name>A0AAN4VZW5_9BACT</name>
<dbReference type="EMBL" id="BQKE01000001">
    <property type="protein sequence ID" value="GJM61875.1"/>
    <property type="molecule type" value="Genomic_DNA"/>
</dbReference>
<keyword evidence="5" id="KW-1185">Reference proteome</keyword>
<evidence type="ECO:0000313" key="5">
    <source>
        <dbReference type="Proteomes" id="UP001310022"/>
    </source>
</evidence>
<sequence>MKAFFCILLFFCCSWSSMATEKSYLNEEGHIVFHDNVFETKVRLALRIPVGTPVTLKDAESMDRLDLSAKPRSKAHKVRDIGAIQYFKYLRELNIRYTEVHDLSPLNQLQELRKLDCWYTSVRDISPLAGMTFLKDLNLGYSRVTDLCPLEGLEELETLWLAGLRFRDFSCFEKINPELKSLSMMDCGLKEIDFLKGFNPHYLMLSRNKIRNIDALAAMTQLRQLNLSQNKVKDIRVLKELSENGAFKGRRKYGDKTHNESYHLDLQDNDLDFSYNREQFETIKSIEQKGIEVMR</sequence>
<keyword evidence="2" id="KW-0677">Repeat</keyword>
<keyword evidence="1" id="KW-0433">Leucine-rich repeat</keyword>
<dbReference type="PANTHER" id="PTHR46652:SF3">
    <property type="entry name" value="LEUCINE-RICH REPEAT-CONTAINING PROTEIN 9"/>
    <property type="match status" value="1"/>
</dbReference>
<dbReference type="AlphaFoldDB" id="A0AAN4VZW5"/>
<dbReference type="Gene3D" id="3.80.10.10">
    <property type="entry name" value="Ribonuclease Inhibitor"/>
    <property type="match status" value="1"/>
</dbReference>
<organism evidence="4 5">
    <name type="scientific">Persicobacter diffluens</name>
    <dbReference type="NCBI Taxonomy" id="981"/>
    <lineage>
        <taxon>Bacteria</taxon>
        <taxon>Pseudomonadati</taxon>
        <taxon>Bacteroidota</taxon>
        <taxon>Cytophagia</taxon>
        <taxon>Cytophagales</taxon>
        <taxon>Persicobacteraceae</taxon>
        <taxon>Persicobacter</taxon>
    </lineage>
</organism>
<feature type="signal peptide" evidence="3">
    <location>
        <begin position="1"/>
        <end position="19"/>
    </location>
</feature>
<reference evidence="4 5" key="1">
    <citation type="submission" date="2021-12" db="EMBL/GenBank/DDBJ databases">
        <title>Genome sequencing of bacteria with rrn-lacking chromosome and rrn-plasmid.</title>
        <authorList>
            <person name="Anda M."/>
            <person name="Iwasaki W."/>
        </authorList>
    </citation>
    <scope>NUCLEOTIDE SEQUENCE [LARGE SCALE GENOMIC DNA]</scope>
    <source>
        <strain evidence="4 5">NBRC 15940</strain>
    </source>
</reference>
<comment type="caution">
    <text evidence="4">The sequence shown here is derived from an EMBL/GenBank/DDBJ whole genome shotgun (WGS) entry which is preliminary data.</text>
</comment>
<dbReference type="InterPro" id="IPR001611">
    <property type="entry name" value="Leu-rich_rpt"/>
</dbReference>
<dbReference type="Pfam" id="PF12799">
    <property type="entry name" value="LRR_4"/>
    <property type="match status" value="1"/>
</dbReference>
<dbReference type="RefSeq" id="WP_338237318.1">
    <property type="nucleotide sequence ID" value="NZ_BQKE01000001.1"/>
</dbReference>
<evidence type="ECO:0000256" key="3">
    <source>
        <dbReference type="SAM" id="SignalP"/>
    </source>
</evidence>
<dbReference type="PANTHER" id="PTHR46652">
    <property type="entry name" value="LEUCINE-RICH REPEAT AND IQ DOMAIN-CONTAINING PROTEIN 1-RELATED"/>
    <property type="match status" value="1"/>
</dbReference>
<dbReference type="InterPro" id="IPR050836">
    <property type="entry name" value="SDS22/Internalin_LRR"/>
</dbReference>
<dbReference type="Proteomes" id="UP001310022">
    <property type="component" value="Unassembled WGS sequence"/>
</dbReference>
<accession>A0AAN4VZW5</accession>
<dbReference type="SUPFAM" id="SSF52058">
    <property type="entry name" value="L domain-like"/>
    <property type="match status" value="1"/>
</dbReference>
<evidence type="ECO:0008006" key="6">
    <source>
        <dbReference type="Google" id="ProtNLM"/>
    </source>
</evidence>
<protein>
    <recommendedName>
        <fullName evidence="6">Leucine-rich repeat domain-containing protein</fullName>
    </recommendedName>
</protein>
<gene>
    <name evidence="4" type="ORF">PEDI_24270</name>
</gene>
<dbReference type="InterPro" id="IPR025875">
    <property type="entry name" value="Leu-rich_rpt_4"/>
</dbReference>
<feature type="chain" id="PRO_5042984292" description="Leucine-rich repeat domain-containing protein" evidence="3">
    <location>
        <begin position="20"/>
        <end position="295"/>
    </location>
</feature>